<evidence type="ECO:0000313" key="2">
    <source>
        <dbReference type="EMBL" id="MXO58887.1"/>
    </source>
</evidence>
<name>A0A6I4SUY2_9SPHN</name>
<dbReference type="EMBL" id="WTYM01000030">
    <property type="protein sequence ID" value="MXO58887.1"/>
    <property type="molecule type" value="Genomic_DNA"/>
</dbReference>
<dbReference type="OrthoDB" id="7426601at2"/>
<dbReference type="Proteomes" id="UP000433652">
    <property type="component" value="Unassembled WGS sequence"/>
</dbReference>
<keyword evidence="1" id="KW-0472">Membrane</keyword>
<sequence length="185" mass="20602">MIDPINPRSRQDAFGSKINRDHSPALVYGVPWISILLGSLTPLLPIIAPAPLLPPIAFVFMVAWRQLRPGLLPLWAGLPFGAFDDLFSGQPFGSGILLFSLALIGLDLLDLRFPWRGFWQDWFIASGLLAAYILLAAVFSGSQVGGEHLVTLMPQFLLSLFSYPIIARMVSQLDRFRLFRVRRLG</sequence>
<keyword evidence="1" id="KW-0812">Transmembrane</keyword>
<feature type="transmembrane region" description="Helical" evidence="1">
    <location>
        <begin position="121"/>
        <end position="140"/>
    </location>
</feature>
<gene>
    <name evidence="2" type="ORF">GRI89_04945</name>
</gene>
<feature type="transmembrane region" description="Helical" evidence="1">
    <location>
        <begin position="152"/>
        <end position="170"/>
    </location>
</feature>
<proteinExistence type="predicted"/>
<evidence type="ECO:0000313" key="3">
    <source>
        <dbReference type="Proteomes" id="UP000433652"/>
    </source>
</evidence>
<keyword evidence="3" id="KW-1185">Reference proteome</keyword>
<protein>
    <submittedName>
        <fullName evidence="2">Rod shape-determining protein MreD</fullName>
    </submittedName>
</protein>
<keyword evidence="1" id="KW-1133">Transmembrane helix</keyword>
<feature type="transmembrane region" description="Helical" evidence="1">
    <location>
        <begin position="87"/>
        <end position="109"/>
    </location>
</feature>
<reference evidence="2 3" key="1">
    <citation type="submission" date="2019-12" db="EMBL/GenBank/DDBJ databases">
        <title>Genomic-based taxomic classification of the family Erythrobacteraceae.</title>
        <authorList>
            <person name="Xu L."/>
        </authorList>
    </citation>
    <scope>NUCLEOTIDE SEQUENCE [LARGE SCALE GENOMIC DNA]</scope>
    <source>
        <strain evidence="2 3">MCCC 1K01500</strain>
    </source>
</reference>
<dbReference type="RefSeq" id="WP_159792755.1">
    <property type="nucleotide sequence ID" value="NZ_WTYM01000030.1"/>
</dbReference>
<feature type="transmembrane region" description="Helical" evidence="1">
    <location>
        <begin position="25"/>
        <end position="44"/>
    </location>
</feature>
<evidence type="ECO:0000256" key="1">
    <source>
        <dbReference type="SAM" id="Phobius"/>
    </source>
</evidence>
<organism evidence="2 3">
    <name type="scientific">Croceibacterium salegens</name>
    <dbReference type="NCBI Taxonomy" id="1737568"/>
    <lineage>
        <taxon>Bacteria</taxon>
        <taxon>Pseudomonadati</taxon>
        <taxon>Pseudomonadota</taxon>
        <taxon>Alphaproteobacteria</taxon>
        <taxon>Sphingomonadales</taxon>
        <taxon>Erythrobacteraceae</taxon>
        <taxon>Croceibacterium</taxon>
    </lineage>
</organism>
<comment type="caution">
    <text evidence="2">The sequence shown here is derived from an EMBL/GenBank/DDBJ whole genome shotgun (WGS) entry which is preliminary data.</text>
</comment>
<accession>A0A6I4SUY2</accession>
<dbReference type="AlphaFoldDB" id="A0A6I4SUY2"/>